<name>A0A433A121_9FUNG</name>
<comment type="caution">
    <text evidence="3">The sequence shown here is derived from an EMBL/GenBank/DDBJ whole genome shotgun (WGS) entry which is preliminary data.</text>
</comment>
<feature type="binding site" evidence="1">
    <location>
        <position position="121"/>
    </location>
    <ligand>
        <name>Mg(2+)</name>
        <dbReference type="ChEBI" id="CHEBI:18420"/>
        <label>1</label>
    </ligand>
</feature>
<accession>A0A433A121</accession>
<feature type="region of interest" description="Disordered" evidence="2">
    <location>
        <begin position="1"/>
        <end position="21"/>
    </location>
</feature>
<dbReference type="Gene3D" id="1.10.4080.10">
    <property type="entry name" value="ADP-ribosylation/Crystallin J1"/>
    <property type="match status" value="1"/>
</dbReference>
<dbReference type="EMBL" id="RBNI01021643">
    <property type="protein sequence ID" value="RUO96394.1"/>
    <property type="molecule type" value="Genomic_DNA"/>
</dbReference>
<dbReference type="GO" id="GO:0016787">
    <property type="term" value="F:hydrolase activity"/>
    <property type="evidence" value="ECO:0007669"/>
    <property type="project" value="UniProtKB-KW"/>
</dbReference>
<dbReference type="InterPro" id="IPR005502">
    <property type="entry name" value="Ribosyl_crysJ1"/>
</dbReference>
<feature type="binding site" evidence="1">
    <location>
        <position position="122"/>
    </location>
    <ligand>
        <name>Mg(2+)</name>
        <dbReference type="ChEBI" id="CHEBI:18420"/>
        <label>1</label>
    </ligand>
</feature>
<comment type="cofactor">
    <cofactor evidence="1">
        <name>Mg(2+)</name>
        <dbReference type="ChEBI" id="CHEBI:18420"/>
    </cofactor>
    <text evidence="1">Binds 2 magnesium ions per subunit.</text>
</comment>
<feature type="non-terminal residue" evidence="3">
    <location>
        <position position="202"/>
    </location>
</feature>
<proteinExistence type="predicted"/>
<evidence type="ECO:0000313" key="3">
    <source>
        <dbReference type="EMBL" id="RUO96394.1"/>
    </source>
</evidence>
<gene>
    <name evidence="3" type="ORF">BC936DRAFT_142114</name>
</gene>
<dbReference type="OrthoDB" id="2021138at2759"/>
<dbReference type="PANTHER" id="PTHR16222">
    <property type="entry name" value="ADP-RIBOSYLGLYCOHYDROLASE"/>
    <property type="match status" value="1"/>
</dbReference>
<keyword evidence="3" id="KW-0378">Hydrolase</keyword>
<protein>
    <submittedName>
        <fullName evidence="3">ADP-ribosylglycohydrolase-domain-containing protein</fullName>
    </submittedName>
</protein>
<evidence type="ECO:0000313" key="4">
    <source>
        <dbReference type="Proteomes" id="UP000268093"/>
    </source>
</evidence>
<dbReference type="AlphaFoldDB" id="A0A433A121"/>
<dbReference type="InterPro" id="IPR050792">
    <property type="entry name" value="ADP-ribosylglycohydrolase"/>
</dbReference>
<dbReference type="GO" id="GO:0046872">
    <property type="term" value="F:metal ion binding"/>
    <property type="evidence" value="ECO:0007669"/>
    <property type="project" value="UniProtKB-KW"/>
</dbReference>
<dbReference type="PANTHER" id="PTHR16222:SF28">
    <property type="entry name" value="ADP-RIBOSYLGLYCOHYDROLASE"/>
    <property type="match status" value="1"/>
</dbReference>
<keyword evidence="4" id="KW-1185">Reference proteome</keyword>
<dbReference type="InterPro" id="IPR036705">
    <property type="entry name" value="Ribosyl_crysJ1_sf"/>
</dbReference>
<organism evidence="3 4">
    <name type="scientific">Jimgerdemannia flammicorona</name>
    <dbReference type="NCBI Taxonomy" id="994334"/>
    <lineage>
        <taxon>Eukaryota</taxon>
        <taxon>Fungi</taxon>
        <taxon>Fungi incertae sedis</taxon>
        <taxon>Mucoromycota</taxon>
        <taxon>Mucoromycotina</taxon>
        <taxon>Endogonomycetes</taxon>
        <taxon>Endogonales</taxon>
        <taxon>Endogonaceae</taxon>
        <taxon>Jimgerdemannia</taxon>
    </lineage>
</organism>
<evidence type="ECO:0000256" key="2">
    <source>
        <dbReference type="SAM" id="MobiDB-lite"/>
    </source>
</evidence>
<keyword evidence="1" id="KW-0479">Metal-binding</keyword>
<evidence type="ECO:0000256" key="1">
    <source>
        <dbReference type="PIRSR" id="PIRSR605502-1"/>
    </source>
</evidence>
<dbReference type="Pfam" id="PF03747">
    <property type="entry name" value="ADP_ribosyl_GH"/>
    <property type="match status" value="1"/>
</dbReference>
<reference evidence="3 4" key="1">
    <citation type="journal article" date="2018" name="New Phytol.">
        <title>Phylogenomics of Endogonaceae and evolution of mycorrhizas within Mucoromycota.</title>
        <authorList>
            <person name="Chang Y."/>
            <person name="Desiro A."/>
            <person name="Na H."/>
            <person name="Sandor L."/>
            <person name="Lipzen A."/>
            <person name="Clum A."/>
            <person name="Barry K."/>
            <person name="Grigoriev I.V."/>
            <person name="Martin F.M."/>
            <person name="Stajich J.E."/>
            <person name="Smith M.E."/>
            <person name="Bonito G."/>
            <person name="Spatafora J.W."/>
        </authorList>
    </citation>
    <scope>NUCLEOTIDE SEQUENCE [LARGE SCALE GENOMIC DNA]</scope>
    <source>
        <strain evidence="3 4">GMNB39</strain>
    </source>
</reference>
<sequence length="202" mass="22312">MFKNLVKPSSSSPPLPNVESKIRLPDDISTATTLSRDELTDKIKGLIFATLTNFLAIGTFIHHVHAGAAIGDGLGLATEFMTKQTAFRRYGTGPIKFGKGKGVEFYRDSHRDRWKDSDFTDDTDQQLLILSSLLAHGGELDHRDFALRLKRWTVEGNLDIGKPPYGIGFTVGSVLNHPEYETNPHQAAWDVWCANGCNLAAN</sequence>
<dbReference type="SUPFAM" id="SSF101478">
    <property type="entry name" value="ADP-ribosylglycohydrolase"/>
    <property type="match status" value="1"/>
</dbReference>
<feature type="binding site" evidence="1">
    <location>
        <position position="120"/>
    </location>
    <ligand>
        <name>Mg(2+)</name>
        <dbReference type="ChEBI" id="CHEBI:18420"/>
        <label>1</label>
    </ligand>
</feature>
<feature type="compositionally biased region" description="Low complexity" evidence="2">
    <location>
        <begin position="1"/>
        <end position="10"/>
    </location>
</feature>
<keyword evidence="1" id="KW-0460">Magnesium</keyword>
<dbReference type="Proteomes" id="UP000268093">
    <property type="component" value="Unassembled WGS sequence"/>
</dbReference>